<feature type="domain" description="AB hydrolase-1" evidence="1">
    <location>
        <begin position="8"/>
        <end position="264"/>
    </location>
</feature>
<dbReference type="InterPro" id="IPR045889">
    <property type="entry name" value="MES/HNL"/>
</dbReference>
<dbReference type="InterPro" id="IPR029058">
    <property type="entry name" value="AB_hydrolase_fold"/>
</dbReference>
<gene>
    <name evidence="2" type="ORF">HYC85_002451</name>
</gene>
<protein>
    <recommendedName>
        <fullName evidence="1">AB hydrolase-1 domain-containing protein</fullName>
    </recommendedName>
</protein>
<sequence>MDKRESHFVLVHGSCHGAWCWYKVATLLRSGGHRVTVLDLAASGVHPKQVEEVRSMSDYLEPLMEFMVSLQVDDRVILVGHSMGGIGISVAMERFPDKISVAVFLAAFVPGPDLDFLTVFQEHVKGLDSYMDCQQKFDNGLDKPPTSLIFGPKFLSSKLYNLSTPEHDVVAALTRLEIGTQDLTLATLLVRPYPIYHDEGEVLKETALTKDNYGSVRRVYVVIEEDNIIKEKYQRWMIENNPMDEVKVIPGSDHMVMISKPQELCSCLQEIAGTYS</sequence>
<accession>A0A7J7I8D7</accession>
<evidence type="ECO:0000313" key="3">
    <source>
        <dbReference type="Proteomes" id="UP000593564"/>
    </source>
</evidence>
<dbReference type="Proteomes" id="UP000593564">
    <property type="component" value="Unassembled WGS sequence"/>
</dbReference>
<dbReference type="Gene3D" id="3.40.50.1820">
    <property type="entry name" value="alpha/beta hydrolase"/>
    <property type="match status" value="1"/>
</dbReference>
<dbReference type="GO" id="GO:0009694">
    <property type="term" value="P:jasmonic acid metabolic process"/>
    <property type="evidence" value="ECO:0007669"/>
    <property type="project" value="TreeGrafter"/>
</dbReference>
<dbReference type="EMBL" id="JACBKZ010000001">
    <property type="protein sequence ID" value="KAF5961242.1"/>
    <property type="molecule type" value="Genomic_DNA"/>
</dbReference>
<name>A0A7J7I8D7_CAMSI</name>
<dbReference type="FunFam" id="3.40.50.1820:FF:000051">
    <property type="entry name" value="(S)-hydroxynitrile lyase"/>
    <property type="match status" value="1"/>
</dbReference>
<organism evidence="2 3">
    <name type="scientific">Camellia sinensis</name>
    <name type="common">Tea plant</name>
    <name type="synonym">Thea sinensis</name>
    <dbReference type="NCBI Taxonomy" id="4442"/>
    <lineage>
        <taxon>Eukaryota</taxon>
        <taxon>Viridiplantae</taxon>
        <taxon>Streptophyta</taxon>
        <taxon>Embryophyta</taxon>
        <taxon>Tracheophyta</taxon>
        <taxon>Spermatophyta</taxon>
        <taxon>Magnoliopsida</taxon>
        <taxon>eudicotyledons</taxon>
        <taxon>Gunneridae</taxon>
        <taxon>Pentapetalae</taxon>
        <taxon>asterids</taxon>
        <taxon>Ericales</taxon>
        <taxon>Theaceae</taxon>
        <taxon>Camellia</taxon>
    </lineage>
</organism>
<evidence type="ECO:0000259" key="1">
    <source>
        <dbReference type="Pfam" id="PF12697"/>
    </source>
</evidence>
<dbReference type="GO" id="GO:0080030">
    <property type="term" value="F:methyl indole-3-acetate esterase activity"/>
    <property type="evidence" value="ECO:0007669"/>
    <property type="project" value="TreeGrafter"/>
</dbReference>
<reference evidence="3" key="1">
    <citation type="journal article" date="2020" name="Nat. Commun.">
        <title>Genome assembly of wild tea tree DASZ reveals pedigree and selection history of tea varieties.</title>
        <authorList>
            <person name="Zhang W."/>
            <person name="Zhang Y."/>
            <person name="Qiu H."/>
            <person name="Guo Y."/>
            <person name="Wan H."/>
            <person name="Zhang X."/>
            <person name="Scossa F."/>
            <person name="Alseekh S."/>
            <person name="Zhang Q."/>
            <person name="Wang P."/>
            <person name="Xu L."/>
            <person name="Schmidt M.H."/>
            <person name="Jia X."/>
            <person name="Li D."/>
            <person name="Zhu A."/>
            <person name="Guo F."/>
            <person name="Chen W."/>
            <person name="Ni D."/>
            <person name="Usadel B."/>
            <person name="Fernie A.R."/>
            <person name="Wen W."/>
        </authorList>
    </citation>
    <scope>NUCLEOTIDE SEQUENCE [LARGE SCALE GENOMIC DNA]</scope>
    <source>
        <strain evidence="3">cv. G240</strain>
    </source>
</reference>
<dbReference type="GO" id="GO:0080032">
    <property type="term" value="F:methyl jasmonate esterase activity"/>
    <property type="evidence" value="ECO:0007669"/>
    <property type="project" value="TreeGrafter"/>
</dbReference>
<keyword evidence="3" id="KW-1185">Reference proteome</keyword>
<proteinExistence type="predicted"/>
<dbReference type="GO" id="GO:0080031">
    <property type="term" value="F:methyl salicylate esterase activity"/>
    <property type="evidence" value="ECO:0007669"/>
    <property type="project" value="TreeGrafter"/>
</dbReference>
<dbReference type="PANTHER" id="PTHR10992:SF1066">
    <property type="entry name" value="METHYL JASMONATE ESTERASE 1"/>
    <property type="match status" value="1"/>
</dbReference>
<dbReference type="PANTHER" id="PTHR10992">
    <property type="entry name" value="METHYLESTERASE FAMILY MEMBER"/>
    <property type="match status" value="1"/>
</dbReference>
<dbReference type="GO" id="GO:0009696">
    <property type="term" value="P:salicylic acid metabolic process"/>
    <property type="evidence" value="ECO:0007669"/>
    <property type="project" value="TreeGrafter"/>
</dbReference>
<dbReference type="Pfam" id="PF12697">
    <property type="entry name" value="Abhydrolase_6"/>
    <property type="match status" value="1"/>
</dbReference>
<reference evidence="2 3" key="2">
    <citation type="submission" date="2020-07" db="EMBL/GenBank/DDBJ databases">
        <title>Genome assembly of wild tea tree DASZ reveals pedigree and selection history of tea varieties.</title>
        <authorList>
            <person name="Zhang W."/>
        </authorList>
    </citation>
    <scope>NUCLEOTIDE SEQUENCE [LARGE SCALE GENOMIC DNA]</scope>
    <source>
        <strain evidence="3">cv. G240</strain>
        <tissue evidence="2">Leaf</tissue>
    </source>
</reference>
<dbReference type="SUPFAM" id="SSF53474">
    <property type="entry name" value="alpha/beta-Hydrolases"/>
    <property type="match status" value="1"/>
</dbReference>
<comment type="caution">
    <text evidence="2">The sequence shown here is derived from an EMBL/GenBank/DDBJ whole genome shotgun (WGS) entry which is preliminary data.</text>
</comment>
<dbReference type="AlphaFoldDB" id="A0A7J7I8D7"/>
<dbReference type="InterPro" id="IPR000073">
    <property type="entry name" value="AB_hydrolase_1"/>
</dbReference>
<evidence type="ECO:0000313" key="2">
    <source>
        <dbReference type="EMBL" id="KAF5961242.1"/>
    </source>
</evidence>